<dbReference type="InterPro" id="IPR036097">
    <property type="entry name" value="HisK_dim/P_sf"/>
</dbReference>
<organism evidence="2 3">
    <name type="scientific">Hymenobacter glacieicola</name>
    <dbReference type="NCBI Taxonomy" id="1562124"/>
    <lineage>
        <taxon>Bacteria</taxon>
        <taxon>Pseudomonadati</taxon>
        <taxon>Bacteroidota</taxon>
        <taxon>Cytophagia</taxon>
        <taxon>Cytophagales</taxon>
        <taxon>Hymenobacteraceae</taxon>
        <taxon>Hymenobacter</taxon>
    </lineage>
</organism>
<keyword evidence="3" id="KW-1185">Reference proteome</keyword>
<sequence length="201" mass="23228">MTPSAEQLSLETEIRSLRAELEWLRAERIEKAAHQALADRYHESQVRFRTVFDNSPFGQKIISQDLVIRQVNPAVLTMLGCASPEDVVGHQILEFAHPDYHDDWRYLQQRLWHHNLPSFTLETCLVRADGSTFWCQVTSLRFMDDGQELGFTQLEDISERKALELSLKRLYDAQETILHLVAHDLKEPIGHIQLLADLLKG</sequence>
<proteinExistence type="predicted"/>
<dbReference type="InterPro" id="IPR000014">
    <property type="entry name" value="PAS"/>
</dbReference>
<dbReference type="PROSITE" id="PS50113">
    <property type="entry name" value="PAC"/>
    <property type="match status" value="1"/>
</dbReference>
<evidence type="ECO:0000259" key="1">
    <source>
        <dbReference type="PROSITE" id="PS50113"/>
    </source>
</evidence>
<evidence type="ECO:0000313" key="3">
    <source>
        <dbReference type="Proteomes" id="UP000601361"/>
    </source>
</evidence>
<reference evidence="3" key="1">
    <citation type="journal article" date="2019" name="Int. J. Syst. Evol. Microbiol.">
        <title>The Global Catalogue of Microorganisms (GCM) 10K type strain sequencing project: providing services to taxonomists for standard genome sequencing and annotation.</title>
        <authorList>
            <consortium name="The Broad Institute Genomics Platform"/>
            <consortium name="The Broad Institute Genome Sequencing Center for Infectious Disease"/>
            <person name="Wu L."/>
            <person name="Ma J."/>
        </authorList>
    </citation>
    <scope>NUCLEOTIDE SEQUENCE [LARGE SCALE GENOMIC DNA]</scope>
    <source>
        <strain evidence="3">CGMCC 1.12990</strain>
    </source>
</reference>
<dbReference type="SUPFAM" id="SSF47384">
    <property type="entry name" value="Homodimeric domain of signal transducing histidine kinase"/>
    <property type="match status" value="1"/>
</dbReference>
<dbReference type="CDD" id="cd00130">
    <property type="entry name" value="PAS"/>
    <property type="match status" value="1"/>
</dbReference>
<name>A0ABQ1X640_9BACT</name>
<dbReference type="Gene3D" id="3.30.450.20">
    <property type="entry name" value="PAS domain"/>
    <property type="match status" value="1"/>
</dbReference>
<protein>
    <recommendedName>
        <fullName evidence="1">PAC domain-containing protein</fullName>
    </recommendedName>
</protein>
<dbReference type="SUPFAM" id="SSF55785">
    <property type="entry name" value="PYP-like sensor domain (PAS domain)"/>
    <property type="match status" value="1"/>
</dbReference>
<accession>A0ABQ1X640</accession>
<feature type="domain" description="PAC" evidence="1">
    <location>
        <begin position="119"/>
        <end position="169"/>
    </location>
</feature>
<dbReference type="Proteomes" id="UP000601361">
    <property type="component" value="Unassembled WGS sequence"/>
</dbReference>
<dbReference type="EMBL" id="BMGS01000017">
    <property type="protein sequence ID" value="GGG61728.1"/>
    <property type="molecule type" value="Genomic_DNA"/>
</dbReference>
<gene>
    <name evidence="2" type="ORF">GCM10011378_42230</name>
</gene>
<comment type="caution">
    <text evidence="2">The sequence shown here is derived from an EMBL/GenBank/DDBJ whole genome shotgun (WGS) entry which is preliminary data.</text>
</comment>
<dbReference type="NCBIfam" id="TIGR00229">
    <property type="entry name" value="sensory_box"/>
    <property type="match status" value="1"/>
</dbReference>
<dbReference type="RefSeq" id="WP_188559845.1">
    <property type="nucleotide sequence ID" value="NZ_BMGS01000017.1"/>
</dbReference>
<dbReference type="Pfam" id="PF13426">
    <property type="entry name" value="PAS_9"/>
    <property type="match status" value="1"/>
</dbReference>
<evidence type="ECO:0000313" key="2">
    <source>
        <dbReference type="EMBL" id="GGG61728.1"/>
    </source>
</evidence>
<dbReference type="SMART" id="SM00091">
    <property type="entry name" value="PAS"/>
    <property type="match status" value="1"/>
</dbReference>
<dbReference type="InterPro" id="IPR000700">
    <property type="entry name" value="PAS-assoc_C"/>
</dbReference>
<dbReference type="InterPro" id="IPR035965">
    <property type="entry name" value="PAS-like_dom_sf"/>
</dbReference>